<feature type="compositionally biased region" description="Polar residues" evidence="3">
    <location>
        <begin position="90"/>
        <end position="109"/>
    </location>
</feature>
<dbReference type="HOGENOM" id="CLU_391192_0_0_9"/>
<keyword evidence="4" id="KW-0732">Signal</keyword>
<dbReference type="Proteomes" id="UP000033166">
    <property type="component" value="Chromosome I"/>
</dbReference>
<accession>A0A0D6DVR0</accession>
<dbReference type="NCBIfam" id="TIGR02167">
    <property type="entry name" value="Liste_lipo_26"/>
    <property type="match status" value="5"/>
</dbReference>
<dbReference type="InterPro" id="IPR011889">
    <property type="entry name" value="Liste_lipo_26"/>
</dbReference>
<proteinExistence type="predicted"/>
<dbReference type="InterPro" id="IPR005046">
    <property type="entry name" value="DUF285"/>
</dbReference>
<feature type="compositionally biased region" description="Basic and acidic residues" evidence="3">
    <location>
        <begin position="62"/>
        <end position="84"/>
    </location>
</feature>
<evidence type="ECO:0000313" key="5">
    <source>
        <dbReference type="EMBL" id="CEN27575.1"/>
    </source>
</evidence>
<dbReference type="PANTHER" id="PTHR45712">
    <property type="entry name" value="AGAP008170-PA"/>
    <property type="match status" value="1"/>
</dbReference>
<dbReference type="InterPro" id="IPR050333">
    <property type="entry name" value="SLRP"/>
</dbReference>
<keyword evidence="2" id="KW-0677">Repeat</keyword>
<dbReference type="RefSeq" id="WP_050702938.1">
    <property type="nucleotide sequence ID" value="NZ_LN774769.1"/>
</dbReference>
<evidence type="ECO:0000256" key="4">
    <source>
        <dbReference type="SAM" id="SignalP"/>
    </source>
</evidence>
<reference evidence="6" key="1">
    <citation type="submission" date="2015-01" db="EMBL/GenBank/DDBJ databases">
        <authorList>
            <person name="Andreevskaya M."/>
        </authorList>
    </citation>
    <scope>NUCLEOTIDE SEQUENCE [LARGE SCALE GENOMIC DNA]</scope>
    <source>
        <strain evidence="6">MKFS47</strain>
    </source>
</reference>
<dbReference type="EMBL" id="LN774769">
    <property type="protein sequence ID" value="CEN27575.1"/>
    <property type="molecule type" value="Genomic_DNA"/>
</dbReference>
<dbReference type="AlphaFoldDB" id="A0A0D6DVR0"/>
<dbReference type="Pfam" id="PF03382">
    <property type="entry name" value="DUF285"/>
    <property type="match status" value="1"/>
</dbReference>
<dbReference type="SUPFAM" id="SSF52058">
    <property type="entry name" value="L domain-like"/>
    <property type="match status" value="1"/>
</dbReference>
<feature type="signal peptide" evidence="4">
    <location>
        <begin position="1"/>
        <end position="25"/>
    </location>
</feature>
<dbReference type="Gene3D" id="3.80.10.10">
    <property type="entry name" value="Ribonuclease Inhibitor"/>
    <property type="match status" value="1"/>
</dbReference>
<sequence>MKQNKLFTLFSLTLLSIGTPLTSMAQAVTIDQDTTTITAAPIDNTNSAKEIEVKPSISDAQKMAEKDTTPPTTEEPKADTKEIDPVPTETPATFTRNEPASANSETNLPWGTAPWTFDTESGILTINSGELGEYKTSPWRRETDNIDGNQIKKIIFTGPTTAPEYSGSLFANLTNLTEIVNLPNLDTSKATNMDRMFLGCQSLKALDLSNFNTSNVTSTEWMFQDCASLTELNLETFDTSKVTKIWMMFRGCASLTSIDLSKFNTKNVGTMGMLFYGCSSLTSINLSSFDTSSATHMGGMFQGCTSLKSLDLSSFNINDKVTTTMMQMFRDVPLSSLTLGDDFKFIGVDAGLTAPGALNSGDQLTGKWIRKDGNSKAYDSDDFIKKYDKELKAGTYVAELKNDTAILETDISFSTDSGKTVATNAVIGDQLQGEITVKHTAESPTGSTAVAVKLTNIKLLTDVWALSPTVTITTFDQDGKQTATEVQPISNNEVSLPSLPNDSYLKIRLTGTVWETADVSPSDNCHYTLYHKNKSGAQKVDKSDNFVINSGALNFKSVPNISFKDSFLPTEFDQIIDRKDDDYTITVADYRSTKLPSDGTITKPDRVNWDITATASPFKDAADKTIKLSTMAISFTNKIGEEKELSSAAILIASHDVTGETAKDNHLTQLSWAKEIGFKAVVHNRSGLDTTKYTANVDFDLRTAP</sequence>
<name>A0A0D6DVR0_9LACT</name>
<evidence type="ECO:0000313" key="6">
    <source>
        <dbReference type="Proteomes" id="UP000033166"/>
    </source>
</evidence>
<feature type="region of interest" description="Disordered" evidence="3">
    <location>
        <begin position="56"/>
        <end position="113"/>
    </location>
</feature>
<dbReference type="PANTHER" id="PTHR45712:SF22">
    <property type="entry name" value="INSULIN-LIKE GROWTH FACTOR-BINDING PROTEIN COMPLEX ACID LABILE SUBUNIT"/>
    <property type="match status" value="1"/>
</dbReference>
<gene>
    <name evidence="5" type="ORF">LACPI_0375</name>
</gene>
<feature type="chain" id="PRO_5038675181" evidence="4">
    <location>
        <begin position="26"/>
        <end position="705"/>
    </location>
</feature>
<dbReference type="KEGG" id="lpk:LACPI_0375"/>
<dbReference type="STRING" id="1364.LP2241_10366"/>
<dbReference type="InterPro" id="IPR032675">
    <property type="entry name" value="LRR_dom_sf"/>
</dbReference>
<evidence type="ECO:0000256" key="3">
    <source>
        <dbReference type="SAM" id="MobiDB-lite"/>
    </source>
</evidence>
<organism evidence="5 6">
    <name type="scientific">Pseudolactococcus piscium MKFS47</name>
    <dbReference type="NCBI Taxonomy" id="297352"/>
    <lineage>
        <taxon>Bacteria</taxon>
        <taxon>Bacillati</taxon>
        <taxon>Bacillota</taxon>
        <taxon>Bacilli</taxon>
        <taxon>Lactobacillales</taxon>
        <taxon>Streptococcaceae</taxon>
        <taxon>Pseudolactococcus</taxon>
    </lineage>
</organism>
<evidence type="ECO:0000256" key="1">
    <source>
        <dbReference type="ARBA" id="ARBA00022614"/>
    </source>
</evidence>
<keyword evidence="1" id="KW-0433">Leucine-rich repeat</keyword>
<protein>
    <submittedName>
        <fullName evidence="5">Cell surface protein, DUF285-containing</fullName>
    </submittedName>
</protein>
<evidence type="ECO:0000256" key="2">
    <source>
        <dbReference type="ARBA" id="ARBA00022737"/>
    </source>
</evidence>